<evidence type="ECO:0000313" key="2">
    <source>
        <dbReference type="Proteomes" id="UP000238701"/>
    </source>
</evidence>
<reference evidence="2" key="1">
    <citation type="submission" date="2018-02" db="EMBL/GenBank/DDBJ databases">
        <authorList>
            <person name="Hausmann B."/>
        </authorList>
    </citation>
    <scope>NUCLEOTIDE SEQUENCE [LARGE SCALE GENOMIC DNA]</scope>
    <source>
        <strain evidence="2">Peat soil MAG SbA1</strain>
    </source>
</reference>
<evidence type="ECO:0000313" key="1">
    <source>
        <dbReference type="EMBL" id="SPF46088.1"/>
    </source>
</evidence>
<dbReference type="EMBL" id="OMOD01000159">
    <property type="protein sequence ID" value="SPF46088.1"/>
    <property type="molecule type" value="Genomic_DNA"/>
</dbReference>
<proteinExistence type="predicted"/>
<name>A0A2U3L2I8_9BACT</name>
<protein>
    <submittedName>
        <fullName evidence="1">Uncharacterized protein</fullName>
    </submittedName>
</protein>
<dbReference type="AlphaFoldDB" id="A0A2U3L2I8"/>
<gene>
    <name evidence="1" type="ORF">SBA1_630037</name>
</gene>
<dbReference type="Proteomes" id="UP000238701">
    <property type="component" value="Unassembled WGS sequence"/>
</dbReference>
<organism evidence="1 2">
    <name type="scientific">Candidatus Sulfotelmatobacter kueseliae</name>
    <dbReference type="NCBI Taxonomy" id="2042962"/>
    <lineage>
        <taxon>Bacteria</taxon>
        <taxon>Pseudomonadati</taxon>
        <taxon>Acidobacteriota</taxon>
        <taxon>Terriglobia</taxon>
        <taxon>Terriglobales</taxon>
        <taxon>Candidatus Korobacteraceae</taxon>
        <taxon>Candidatus Sulfotelmatobacter</taxon>
    </lineage>
</organism>
<dbReference type="OrthoDB" id="288845at2"/>
<sequence>MNARTQKTSLVLIIATIVMVGAGQSQQSTKELGSPALQSQPINCANPTWPPHAIFAKYPPNAKPGFNSPEEVTALLEKRWSRADVRKFAIPERRHNNAYQNLVLDTPKIWAGRLYCDKTTGFDSIEWYATVENGRAKEYSLQARRRKDFWLLEIGNLASVQKPPDVEPDFRAPYFVGHK</sequence>
<accession>A0A2U3L2I8</accession>